<comment type="caution">
    <text evidence="1">The sequence shown here is derived from an EMBL/GenBank/DDBJ whole genome shotgun (WGS) entry which is preliminary data.</text>
</comment>
<proteinExistence type="predicted"/>
<protein>
    <recommendedName>
        <fullName evidence="3">F-box domain-containing protein</fullName>
    </recommendedName>
</protein>
<reference evidence="1" key="1">
    <citation type="submission" date="2020-11" db="EMBL/GenBank/DDBJ databases">
        <authorList>
            <consortium name="DOE Joint Genome Institute"/>
            <person name="Ahrendt S."/>
            <person name="Riley R."/>
            <person name="Andreopoulos W."/>
            <person name="Labutti K."/>
            <person name="Pangilinan J."/>
            <person name="Ruiz-Duenas F.J."/>
            <person name="Barrasa J.M."/>
            <person name="Sanchez-Garcia M."/>
            <person name="Camarero S."/>
            <person name="Miyauchi S."/>
            <person name="Serrano A."/>
            <person name="Linde D."/>
            <person name="Babiker R."/>
            <person name="Drula E."/>
            <person name="Ayuso-Fernandez I."/>
            <person name="Pacheco R."/>
            <person name="Padilla G."/>
            <person name="Ferreira P."/>
            <person name="Barriuso J."/>
            <person name="Kellner H."/>
            <person name="Castanera R."/>
            <person name="Alfaro M."/>
            <person name="Ramirez L."/>
            <person name="Pisabarro A.G."/>
            <person name="Kuo A."/>
            <person name="Tritt A."/>
            <person name="Lipzen A."/>
            <person name="He G."/>
            <person name="Yan M."/>
            <person name="Ng V."/>
            <person name="Cullen D."/>
            <person name="Martin F."/>
            <person name="Rosso M.-N."/>
            <person name="Henrissat B."/>
            <person name="Hibbett D."/>
            <person name="Martinez A.T."/>
            <person name="Grigoriev I.V."/>
        </authorList>
    </citation>
    <scope>NUCLEOTIDE SEQUENCE</scope>
    <source>
        <strain evidence="1">CIRM-BRFM 674</strain>
    </source>
</reference>
<dbReference type="OrthoDB" id="2269034at2759"/>
<dbReference type="AlphaFoldDB" id="A0A9P6CSI7"/>
<dbReference type="InterPro" id="IPR032675">
    <property type="entry name" value="LRR_dom_sf"/>
</dbReference>
<dbReference type="Gene3D" id="3.80.10.10">
    <property type="entry name" value="Ribonuclease Inhibitor"/>
    <property type="match status" value="1"/>
</dbReference>
<gene>
    <name evidence="1" type="ORF">BDN70DRAFT_998739</name>
</gene>
<keyword evidence="2" id="KW-1185">Reference proteome</keyword>
<dbReference type="EMBL" id="MU155764">
    <property type="protein sequence ID" value="KAF9471084.1"/>
    <property type="molecule type" value="Genomic_DNA"/>
</dbReference>
<dbReference type="SUPFAM" id="SSF52047">
    <property type="entry name" value="RNI-like"/>
    <property type="match status" value="1"/>
</dbReference>
<evidence type="ECO:0008006" key="3">
    <source>
        <dbReference type="Google" id="ProtNLM"/>
    </source>
</evidence>
<dbReference type="Proteomes" id="UP000807469">
    <property type="component" value="Unassembled WGS sequence"/>
</dbReference>
<evidence type="ECO:0000313" key="1">
    <source>
        <dbReference type="EMBL" id="KAF9471084.1"/>
    </source>
</evidence>
<organism evidence="1 2">
    <name type="scientific">Pholiota conissans</name>
    <dbReference type="NCBI Taxonomy" id="109636"/>
    <lineage>
        <taxon>Eukaryota</taxon>
        <taxon>Fungi</taxon>
        <taxon>Dikarya</taxon>
        <taxon>Basidiomycota</taxon>
        <taxon>Agaricomycotina</taxon>
        <taxon>Agaricomycetes</taxon>
        <taxon>Agaricomycetidae</taxon>
        <taxon>Agaricales</taxon>
        <taxon>Agaricineae</taxon>
        <taxon>Strophariaceae</taxon>
        <taxon>Pholiota</taxon>
    </lineage>
</organism>
<accession>A0A9P6CSI7</accession>
<name>A0A9P6CSI7_9AGAR</name>
<sequence>MESPLSPPSPCPIGNLPYDVLREIFTHCVPLHPRERNDGEYIFNNTPVVLSHVCSSWRVVAHSSPILWCYLSYRVILEDPGTRWLVRKRDVELIRWWRERHGGLHPFVVMDAVFWEPVEQDQLADEDAVAYILEYLTSAQYLDIDLTFWDELNYRKLACPNLHTLVLDGHEDYDLEAAFWNAQSVISLVAGSPLRRLSLYDGSLYQENSPGFHETWASLTHIALQSVTISLDFWFNLFSAVPALQWAYANISEVEVEHENSVCCVMSQLSSLFLITRDCDISVALSGLRLPALRTLSISSTYMTRETERAVDLLHQILKTAPKITTLALGEYLLSVDGRNFNFSSTTNLSLRGAVPLWKNTPHLTHLYLERPFHYSVTTEDAEYKLQEFSEHVFLTRADWLGLDKSECPISTVTLVDVEIEKVGDAILSLCGELGERSGNISVQFAKTSLDQQAWESVKEWGSMI</sequence>
<evidence type="ECO:0000313" key="2">
    <source>
        <dbReference type="Proteomes" id="UP000807469"/>
    </source>
</evidence>